<evidence type="ECO:0000313" key="3">
    <source>
        <dbReference type="Proteomes" id="UP000256710"/>
    </source>
</evidence>
<keyword evidence="3" id="KW-1185">Reference proteome</keyword>
<sequence length="66" mass="7052">MRHCWPRAMSTAPPGPLTCRWTGRAARRRRPEPFGGPGGPVVVLARDTIPDPDAGVPTGGAWHALI</sequence>
<proteinExistence type="predicted"/>
<gene>
    <name evidence="2" type="ORF">CBM2605_B130134</name>
</gene>
<dbReference type="Proteomes" id="UP000256710">
    <property type="component" value="Unassembled WGS sequence"/>
</dbReference>
<protein>
    <submittedName>
        <fullName evidence="2">Uncharacterized protein</fullName>
    </submittedName>
</protein>
<reference evidence="2 3" key="1">
    <citation type="submission" date="2018-01" db="EMBL/GenBank/DDBJ databases">
        <authorList>
            <person name="Clerissi C."/>
        </authorList>
    </citation>
    <scope>NUCLEOTIDE SEQUENCE [LARGE SCALE GENOMIC DNA]</scope>
    <source>
        <strain evidence="2">Cupriavidus taiwanensis STM 6082</strain>
    </source>
</reference>
<dbReference type="EMBL" id="OFTC01000036">
    <property type="protein sequence ID" value="SOZ38837.1"/>
    <property type="molecule type" value="Genomic_DNA"/>
</dbReference>
<name>A0ABY1V7U9_9BURK</name>
<accession>A0ABY1V7U9</accession>
<feature type="region of interest" description="Disordered" evidence="1">
    <location>
        <begin position="1"/>
        <end position="59"/>
    </location>
</feature>
<organism evidence="2 3">
    <name type="scientific">Cupriavidus neocaledonicus</name>
    <dbReference type="NCBI Taxonomy" id="1040979"/>
    <lineage>
        <taxon>Bacteria</taxon>
        <taxon>Pseudomonadati</taxon>
        <taxon>Pseudomonadota</taxon>
        <taxon>Betaproteobacteria</taxon>
        <taxon>Burkholderiales</taxon>
        <taxon>Burkholderiaceae</taxon>
        <taxon>Cupriavidus</taxon>
    </lineage>
</organism>
<evidence type="ECO:0000313" key="2">
    <source>
        <dbReference type="EMBL" id="SOZ38837.1"/>
    </source>
</evidence>
<evidence type="ECO:0000256" key="1">
    <source>
        <dbReference type="SAM" id="MobiDB-lite"/>
    </source>
</evidence>
<comment type="caution">
    <text evidence="2">The sequence shown here is derived from an EMBL/GenBank/DDBJ whole genome shotgun (WGS) entry which is preliminary data.</text>
</comment>